<sequence>MENGMGTESKTGPGTRIKIETVIETAIENGTGVEKECGVGIRNKNMTGALFYLPEFKSSTSSVNDSVYNVYKRIQKAGPELLMPPPLAQNDIGDIGIIRHGEEGDDPHILEDRNRLKAKIEEEMGMKVLERPQFDPIPSVSSSKGPSKPPVDAIEEPMPENNNGPSKIDSLHVDGSHNKYVAVALTSNSDPELKLKLDTIKEMGFTERDNEDQLRATACHL</sequence>
<dbReference type="STRING" id="151549.A0A4C1T718"/>
<dbReference type="AlphaFoldDB" id="A0A4C1T718"/>
<evidence type="ECO:0000256" key="1">
    <source>
        <dbReference type="SAM" id="MobiDB-lite"/>
    </source>
</evidence>
<gene>
    <name evidence="2" type="ORF">EVAR_92518_1</name>
</gene>
<evidence type="ECO:0000313" key="2">
    <source>
        <dbReference type="EMBL" id="GBP09995.1"/>
    </source>
</evidence>
<protein>
    <submittedName>
        <fullName evidence="2">Uncharacterized protein</fullName>
    </submittedName>
</protein>
<name>A0A4C1T718_EUMVA</name>
<dbReference type="Proteomes" id="UP000299102">
    <property type="component" value="Unassembled WGS sequence"/>
</dbReference>
<organism evidence="2 3">
    <name type="scientific">Eumeta variegata</name>
    <name type="common">Bagworm moth</name>
    <name type="synonym">Eumeta japonica</name>
    <dbReference type="NCBI Taxonomy" id="151549"/>
    <lineage>
        <taxon>Eukaryota</taxon>
        <taxon>Metazoa</taxon>
        <taxon>Ecdysozoa</taxon>
        <taxon>Arthropoda</taxon>
        <taxon>Hexapoda</taxon>
        <taxon>Insecta</taxon>
        <taxon>Pterygota</taxon>
        <taxon>Neoptera</taxon>
        <taxon>Endopterygota</taxon>
        <taxon>Lepidoptera</taxon>
        <taxon>Glossata</taxon>
        <taxon>Ditrysia</taxon>
        <taxon>Tineoidea</taxon>
        <taxon>Psychidae</taxon>
        <taxon>Oiketicinae</taxon>
        <taxon>Eumeta</taxon>
    </lineage>
</organism>
<reference evidence="2 3" key="1">
    <citation type="journal article" date="2019" name="Commun. Biol.">
        <title>The bagworm genome reveals a unique fibroin gene that provides high tensile strength.</title>
        <authorList>
            <person name="Kono N."/>
            <person name="Nakamura H."/>
            <person name="Ohtoshi R."/>
            <person name="Tomita M."/>
            <person name="Numata K."/>
            <person name="Arakawa K."/>
        </authorList>
    </citation>
    <scope>NUCLEOTIDE SEQUENCE [LARGE SCALE GENOMIC DNA]</scope>
</reference>
<evidence type="ECO:0000313" key="3">
    <source>
        <dbReference type="Proteomes" id="UP000299102"/>
    </source>
</evidence>
<comment type="caution">
    <text evidence="2">The sequence shown here is derived from an EMBL/GenBank/DDBJ whole genome shotgun (WGS) entry which is preliminary data.</text>
</comment>
<feature type="compositionally biased region" description="Low complexity" evidence="1">
    <location>
        <begin position="136"/>
        <end position="146"/>
    </location>
</feature>
<dbReference type="EMBL" id="BGZK01000038">
    <property type="protein sequence ID" value="GBP09995.1"/>
    <property type="molecule type" value="Genomic_DNA"/>
</dbReference>
<dbReference type="OrthoDB" id="6590397at2759"/>
<feature type="region of interest" description="Disordered" evidence="1">
    <location>
        <begin position="128"/>
        <end position="173"/>
    </location>
</feature>
<keyword evidence="3" id="KW-1185">Reference proteome</keyword>
<proteinExistence type="predicted"/>
<accession>A0A4C1T718</accession>